<keyword evidence="2" id="KW-1185">Reference proteome</keyword>
<dbReference type="EMBL" id="VNKQ01000004">
    <property type="protein sequence ID" value="KAG0651497.1"/>
    <property type="molecule type" value="Genomic_DNA"/>
</dbReference>
<evidence type="ECO:0000313" key="2">
    <source>
        <dbReference type="Proteomes" id="UP000785200"/>
    </source>
</evidence>
<dbReference type="PANTHER" id="PTHR42085:SF2">
    <property type="entry name" value="F-BOX DOMAIN-CONTAINING PROTEIN"/>
    <property type="match status" value="1"/>
</dbReference>
<dbReference type="OrthoDB" id="5229512at2759"/>
<name>A0A9P6VNW4_9HELO</name>
<dbReference type="InterPro" id="IPR038883">
    <property type="entry name" value="AN11006-like"/>
</dbReference>
<comment type="caution">
    <text evidence="1">The sequence shown here is derived from an EMBL/GenBank/DDBJ whole genome shotgun (WGS) entry which is preliminary data.</text>
</comment>
<dbReference type="Proteomes" id="UP000785200">
    <property type="component" value="Unassembled WGS sequence"/>
</dbReference>
<organism evidence="1 2">
    <name type="scientific">Hyphodiscus hymeniophilus</name>
    <dbReference type="NCBI Taxonomy" id="353542"/>
    <lineage>
        <taxon>Eukaryota</taxon>
        <taxon>Fungi</taxon>
        <taxon>Dikarya</taxon>
        <taxon>Ascomycota</taxon>
        <taxon>Pezizomycotina</taxon>
        <taxon>Leotiomycetes</taxon>
        <taxon>Helotiales</taxon>
        <taxon>Hyphodiscaceae</taxon>
        <taxon>Hyphodiscus</taxon>
    </lineage>
</organism>
<evidence type="ECO:0000313" key="1">
    <source>
        <dbReference type="EMBL" id="KAG0651497.1"/>
    </source>
</evidence>
<reference evidence="1" key="1">
    <citation type="submission" date="2019-07" db="EMBL/GenBank/DDBJ databases">
        <title>Hyphodiscus hymeniophilus genome sequencing and assembly.</title>
        <authorList>
            <person name="Kramer G."/>
            <person name="Nodwell J."/>
        </authorList>
    </citation>
    <scope>NUCLEOTIDE SEQUENCE</scope>
    <source>
        <strain evidence="1">ATCC 34498</strain>
    </source>
</reference>
<protein>
    <submittedName>
        <fullName evidence="1">Uncharacterized protein</fullName>
    </submittedName>
</protein>
<dbReference type="AlphaFoldDB" id="A0A9P6VNW4"/>
<gene>
    <name evidence="1" type="ORF">D0Z07_2013</name>
</gene>
<proteinExistence type="predicted"/>
<dbReference type="PANTHER" id="PTHR42085">
    <property type="entry name" value="F-BOX DOMAIN-CONTAINING PROTEIN"/>
    <property type="match status" value="1"/>
</dbReference>
<sequence length="243" mass="27824">MSKQPFRFLDLPPEIREKIYIQISTSPTAYIHLNAPNAHGSFPSTSSSPMSQMLAVLMLLPEIYHELRPIYFTVNPISVTLLRHNESWSYFLSPSWEDNRREIRNLRLNIVRWGTKDFFTNRLLPILEDCILNGKLRDLEVRTRSGWMKSMDAGPGHSGLIGNTNWRPLGALLRDPYLESGVLMAGPASRVEVSGQTHDGSLSDLDSISTGEPFRDVQWVFDIENDIWRAIPDEEQRRIKDST</sequence>
<accession>A0A9P6VNW4</accession>